<dbReference type="Ensembl" id="ENSDCDT00010051384.1">
    <property type="protein sequence ID" value="ENSDCDP00010041416.1"/>
    <property type="gene ID" value="ENSDCDG00010026281.1"/>
</dbReference>
<dbReference type="CDD" id="cd16175">
    <property type="entry name" value="EFh_MICU3"/>
    <property type="match status" value="1"/>
</dbReference>
<dbReference type="GeneTree" id="ENSGT00950000183079"/>
<dbReference type="PANTHER" id="PTHR12294">
    <property type="entry name" value="EF HAND DOMAIN FAMILY A1,A2-RELATED"/>
    <property type="match status" value="1"/>
</dbReference>
<evidence type="ECO:0000256" key="4">
    <source>
        <dbReference type="ARBA" id="ARBA00022737"/>
    </source>
</evidence>
<dbReference type="InterPro" id="IPR011992">
    <property type="entry name" value="EF-hand-dom_pair"/>
</dbReference>
<dbReference type="PROSITE" id="PS00018">
    <property type="entry name" value="EF_HAND_1"/>
    <property type="match status" value="1"/>
</dbReference>
<reference evidence="12 13" key="1">
    <citation type="submission" date="2020-06" db="EMBL/GenBank/DDBJ databases">
        <authorList>
            <consortium name="Wellcome Sanger Institute Data Sharing"/>
        </authorList>
    </citation>
    <scope>NUCLEOTIDE SEQUENCE [LARGE SCALE GENOMIC DNA]</scope>
</reference>
<feature type="compositionally biased region" description="Gly residues" evidence="10">
    <location>
        <begin position="20"/>
        <end position="36"/>
    </location>
</feature>
<evidence type="ECO:0000256" key="8">
    <source>
        <dbReference type="ARBA" id="ARBA00023128"/>
    </source>
</evidence>
<dbReference type="Pfam" id="PF13499">
    <property type="entry name" value="EF-hand_7"/>
    <property type="match status" value="1"/>
</dbReference>
<dbReference type="Gene3D" id="1.10.238.10">
    <property type="entry name" value="EF-hand"/>
    <property type="match status" value="2"/>
</dbReference>
<dbReference type="GO" id="GO:0005509">
    <property type="term" value="F:calcium ion binding"/>
    <property type="evidence" value="ECO:0007669"/>
    <property type="project" value="InterPro"/>
</dbReference>
<sequence length="785" mass="84193">MVPNLLCRREDVPSCSTVSPGGGGAGRCSLSPGGGWRRSSRRVTRRGVAQVAVLCHQEGGGAGRCSLSPGGGWRRSSRRVTRRGVAQVAVLCHQEGGGAGRCSLSPGGGWRRSLFSVTRRGVAQVAALCHQEGGGAGRCSLSPGGGWRRSLFSVTRRGVAQVAALCHQEGGGAGRCSLSPGGGWRRSLLSVTRRGVAQVAALCHQEGVAQVSGVARDGMAAARLLLSVTRRGVAQVAALCHQEGGGAGRCSLSPGGGWRRSLLSVTRRGVAQVAALCHQEGGGAGRRGASPGGGWRRSLLSVTRRGVAQVSGVARDRMAAARLLLSVTRRGVAQVAALCHQEGGGAGRCSLSPGGGGAGRCSLSPGGGWRRSSRRVTRRGVAQVSGVARDRMAAARLLLSVTRRGVAQVAAAAAGVAVVAVLGRPRATRAQDDAEEHLSAHEERFQAFGSVVCEGQIYMTPLDFLESVASTGTKTHLPASDQKLLKSLTRQELVKMVANTPPVGKRSSTLFRSLQHGGIITYTEYLFLLCILTNPHAGFKMAFNMFDVDGNERVDKQEFLVLEEIFLKRNKKNARTQGNTGTSVQLISQGNMTNSTLLVHFFGKDGKSELNFDQFCSFMENLQTEVFEIEFLNYSRGMSTISTVDFAQVLLRYTTVDNVSSYLKNADQQGADKKGITFEEFRVFFQFLNNLEDFAMAMQMYNFAGRSIGQEEFARAVYVATGLKLSPHLVDVVFQIFDVDHDKQLSYNEFIGIMKERRRRGSWGKRTEEGFTSFKICMKSHLSSK</sequence>
<protein>
    <recommendedName>
        <fullName evidence="11">EF-hand domain-containing protein</fullName>
    </recommendedName>
</protein>
<feature type="region of interest" description="Disordered" evidence="10">
    <location>
        <begin position="15"/>
        <end position="42"/>
    </location>
</feature>
<feature type="domain" description="EF-hand" evidence="11">
    <location>
        <begin position="534"/>
        <end position="569"/>
    </location>
</feature>
<evidence type="ECO:0000313" key="12">
    <source>
        <dbReference type="Ensembl" id="ENSDCDP00010041416.1"/>
    </source>
</evidence>
<feature type="domain" description="EF-hand" evidence="11">
    <location>
        <begin position="725"/>
        <end position="760"/>
    </location>
</feature>
<dbReference type="PROSITE" id="PS50222">
    <property type="entry name" value="EF_HAND_2"/>
    <property type="match status" value="2"/>
</dbReference>
<evidence type="ECO:0000256" key="6">
    <source>
        <dbReference type="ARBA" id="ARBA00022837"/>
    </source>
</evidence>
<dbReference type="InterPro" id="IPR039800">
    <property type="entry name" value="MICU1/2/3"/>
</dbReference>
<dbReference type="GO" id="GO:1990246">
    <property type="term" value="C:uniplex complex"/>
    <property type="evidence" value="ECO:0007669"/>
    <property type="project" value="TreeGrafter"/>
</dbReference>
<gene>
    <name evidence="12" type="primary">micu3b</name>
</gene>
<keyword evidence="6" id="KW-0106">Calcium</keyword>
<keyword evidence="7" id="KW-0809">Transit peptide</keyword>
<proteinExistence type="predicted"/>
<dbReference type="InterPro" id="IPR018247">
    <property type="entry name" value="EF_Hand_1_Ca_BS"/>
</dbReference>
<organism evidence="12 13">
    <name type="scientific">Denticeps clupeoides</name>
    <name type="common">denticle herring</name>
    <dbReference type="NCBI Taxonomy" id="299321"/>
    <lineage>
        <taxon>Eukaryota</taxon>
        <taxon>Metazoa</taxon>
        <taxon>Chordata</taxon>
        <taxon>Craniata</taxon>
        <taxon>Vertebrata</taxon>
        <taxon>Euteleostomi</taxon>
        <taxon>Actinopterygii</taxon>
        <taxon>Neopterygii</taxon>
        <taxon>Teleostei</taxon>
        <taxon>Clupei</taxon>
        <taxon>Clupeiformes</taxon>
        <taxon>Denticipitoidei</taxon>
        <taxon>Denticipitidae</taxon>
        <taxon>Denticeps</taxon>
    </lineage>
</organism>
<dbReference type="GO" id="GO:0051560">
    <property type="term" value="P:mitochondrial calcium ion homeostasis"/>
    <property type="evidence" value="ECO:0007669"/>
    <property type="project" value="TreeGrafter"/>
</dbReference>
<reference evidence="12" key="3">
    <citation type="submission" date="2025-09" db="UniProtKB">
        <authorList>
            <consortium name="Ensembl"/>
        </authorList>
    </citation>
    <scope>IDENTIFICATION</scope>
</reference>
<comment type="subcellular location">
    <subcellularLocation>
        <location evidence="1">Mitochondrion inner membrane</location>
    </subcellularLocation>
    <subcellularLocation>
        <location evidence="2">Mitochondrion intermembrane space</location>
    </subcellularLocation>
</comment>
<evidence type="ECO:0000256" key="3">
    <source>
        <dbReference type="ARBA" id="ARBA00022723"/>
    </source>
</evidence>
<evidence type="ECO:0000256" key="9">
    <source>
        <dbReference type="ARBA" id="ARBA00023136"/>
    </source>
</evidence>
<evidence type="ECO:0000259" key="11">
    <source>
        <dbReference type="PROSITE" id="PS50222"/>
    </source>
</evidence>
<reference evidence="12" key="2">
    <citation type="submission" date="2025-08" db="UniProtKB">
        <authorList>
            <consortium name="Ensembl"/>
        </authorList>
    </citation>
    <scope>IDENTIFICATION</scope>
</reference>
<keyword evidence="13" id="KW-1185">Reference proteome</keyword>
<keyword evidence="3" id="KW-0479">Metal-binding</keyword>
<dbReference type="SUPFAM" id="SSF47473">
    <property type="entry name" value="EF-hand"/>
    <property type="match status" value="1"/>
</dbReference>
<name>A0AAY4DB54_9TELE</name>
<evidence type="ECO:0000313" key="13">
    <source>
        <dbReference type="Proteomes" id="UP000694580"/>
    </source>
</evidence>
<dbReference type="SMART" id="SM00054">
    <property type="entry name" value="EFh"/>
    <property type="match status" value="2"/>
</dbReference>
<dbReference type="GO" id="GO:0036444">
    <property type="term" value="P:calcium import into the mitochondrion"/>
    <property type="evidence" value="ECO:0007669"/>
    <property type="project" value="UniProtKB-ARBA"/>
</dbReference>
<evidence type="ECO:0000256" key="10">
    <source>
        <dbReference type="SAM" id="MobiDB-lite"/>
    </source>
</evidence>
<evidence type="ECO:0000256" key="2">
    <source>
        <dbReference type="ARBA" id="ARBA00004569"/>
    </source>
</evidence>
<dbReference type="GO" id="GO:0005758">
    <property type="term" value="C:mitochondrial intermembrane space"/>
    <property type="evidence" value="ECO:0007669"/>
    <property type="project" value="UniProtKB-SubCell"/>
</dbReference>
<keyword evidence="9" id="KW-0472">Membrane</keyword>
<keyword evidence="8" id="KW-0496">Mitochondrion</keyword>
<dbReference type="Proteomes" id="UP000694580">
    <property type="component" value="Chromosome 18"/>
</dbReference>
<dbReference type="InterPro" id="IPR002048">
    <property type="entry name" value="EF_hand_dom"/>
</dbReference>
<evidence type="ECO:0000256" key="5">
    <source>
        <dbReference type="ARBA" id="ARBA00022792"/>
    </source>
</evidence>
<evidence type="ECO:0000256" key="7">
    <source>
        <dbReference type="ARBA" id="ARBA00022946"/>
    </source>
</evidence>
<keyword evidence="5" id="KW-0999">Mitochondrion inner membrane</keyword>
<keyword evidence="4" id="KW-0677">Repeat</keyword>
<dbReference type="PANTHER" id="PTHR12294:SF10">
    <property type="entry name" value="CALCIUM UPTAKE PROTEIN 3, MITOCHONDRIAL"/>
    <property type="match status" value="1"/>
</dbReference>
<accession>A0AAY4DB54</accession>
<dbReference type="AlphaFoldDB" id="A0AAY4DB54"/>
<evidence type="ECO:0000256" key="1">
    <source>
        <dbReference type="ARBA" id="ARBA00004273"/>
    </source>
</evidence>